<name>A0A8H3EGZ0_9LECA</name>
<gene>
    <name evidence="4" type="ORF">GOMPHAMPRED_003228</name>
</gene>
<reference evidence="4" key="1">
    <citation type="submission" date="2021-03" db="EMBL/GenBank/DDBJ databases">
        <authorList>
            <person name="Tagirdzhanova G."/>
        </authorList>
    </citation>
    <scope>NUCLEOTIDE SEQUENCE</scope>
</reference>
<feature type="domain" description="DUF7708" evidence="2">
    <location>
        <begin position="74"/>
        <end position="208"/>
    </location>
</feature>
<accession>A0A8H3EGZ0</accession>
<feature type="domain" description="Nephrocystin 3-like N-terminal" evidence="3">
    <location>
        <begin position="278"/>
        <end position="338"/>
    </location>
</feature>
<dbReference type="OrthoDB" id="1577640at2759"/>
<dbReference type="Pfam" id="PF24809">
    <property type="entry name" value="DUF7708"/>
    <property type="match status" value="1"/>
</dbReference>
<evidence type="ECO:0000313" key="4">
    <source>
        <dbReference type="EMBL" id="CAF9905502.1"/>
    </source>
</evidence>
<comment type="caution">
    <text evidence="4">The sequence shown here is derived from an EMBL/GenBank/DDBJ whole genome shotgun (WGS) entry which is preliminary data.</text>
</comment>
<dbReference type="PANTHER" id="PTHR10039:SF10">
    <property type="entry name" value="NACHT DOMAIN-CONTAINING PROTEIN"/>
    <property type="match status" value="1"/>
</dbReference>
<dbReference type="Proteomes" id="UP000664169">
    <property type="component" value="Unassembled WGS sequence"/>
</dbReference>
<dbReference type="PANTHER" id="PTHR10039">
    <property type="entry name" value="AMELOGENIN"/>
    <property type="match status" value="1"/>
</dbReference>
<sequence>MSKAALVRQPQLSPELRLAQAISEFEADLPEDEKTKFKVQRKQSPDSLEVMRFTAQLDRSMFTRGLRRGHGPRLTKFLEGVQQFASIGDILVGGSQYLPACAVWTLVRFSLLSIVQHSDYVDKLSELFMEIGRSTPRYQDMALLFPRSKKLQDSFTEYYIVVVLLCHRFMKLSRTSGFKQFFNSYSDTITRYEKQLSTLADHIRDEMNIQSVVLAQEETKKSSRFRVLAKVDREALEQMHKEQEKFRILDACSVYDNQTIWRQTRKLGNTALYKDDLGYQNWKAATHASTLVYSGRLAAGKSVLLANVIDDLFLNQKDITLLIFSADTIFQKALKQVLSLVP</sequence>
<organism evidence="4 5">
    <name type="scientific">Gomphillus americanus</name>
    <dbReference type="NCBI Taxonomy" id="1940652"/>
    <lineage>
        <taxon>Eukaryota</taxon>
        <taxon>Fungi</taxon>
        <taxon>Dikarya</taxon>
        <taxon>Ascomycota</taxon>
        <taxon>Pezizomycotina</taxon>
        <taxon>Lecanoromycetes</taxon>
        <taxon>OSLEUM clade</taxon>
        <taxon>Ostropomycetidae</taxon>
        <taxon>Ostropales</taxon>
        <taxon>Graphidaceae</taxon>
        <taxon>Gomphilloideae</taxon>
        <taxon>Gomphillus</taxon>
    </lineage>
</organism>
<dbReference type="InterPro" id="IPR056125">
    <property type="entry name" value="DUF7708"/>
</dbReference>
<evidence type="ECO:0000259" key="3">
    <source>
        <dbReference type="Pfam" id="PF24883"/>
    </source>
</evidence>
<dbReference type="Pfam" id="PF24883">
    <property type="entry name" value="NPHP3_N"/>
    <property type="match status" value="1"/>
</dbReference>
<keyword evidence="5" id="KW-1185">Reference proteome</keyword>
<evidence type="ECO:0000256" key="1">
    <source>
        <dbReference type="ARBA" id="ARBA00022737"/>
    </source>
</evidence>
<evidence type="ECO:0000259" key="2">
    <source>
        <dbReference type="Pfam" id="PF24809"/>
    </source>
</evidence>
<keyword evidence="1" id="KW-0677">Repeat</keyword>
<evidence type="ECO:0000313" key="5">
    <source>
        <dbReference type="Proteomes" id="UP000664169"/>
    </source>
</evidence>
<dbReference type="AlphaFoldDB" id="A0A8H3EGZ0"/>
<protein>
    <submittedName>
        <fullName evidence="4">Uncharacterized protein</fullName>
    </submittedName>
</protein>
<proteinExistence type="predicted"/>
<dbReference type="InterPro" id="IPR056884">
    <property type="entry name" value="NPHP3-like_N"/>
</dbReference>
<dbReference type="EMBL" id="CAJPDQ010000002">
    <property type="protein sequence ID" value="CAF9905502.1"/>
    <property type="molecule type" value="Genomic_DNA"/>
</dbReference>